<dbReference type="Proteomes" id="UP000663877">
    <property type="component" value="Unassembled WGS sequence"/>
</dbReference>
<keyword evidence="6" id="KW-1185">Reference proteome</keyword>
<evidence type="ECO:0000313" key="5">
    <source>
        <dbReference type="EMBL" id="CAF1408434.1"/>
    </source>
</evidence>
<evidence type="ECO:0000313" key="4">
    <source>
        <dbReference type="EMBL" id="CAF1195229.1"/>
    </source>
</evidence>
<dbReference type="Gene3D" id="3.40.47.10">
    <property type="match status" value="2"/>
</dbReference>
<protein>
    <recommendedName>
        <fullName evidence="3">Ketosynthase family 3 (KS3) domain-containing protein</fullName>
    </recommendedName>
</protein>
<dbReference type="GO" id="GO:0004312">
    <property type="term" value="F:fatty acid synthase activity"/>
    <property type="evidence" value="ECO:0007669"/>
    <property type="project" value="TreeGrafter"/>
</dbReference>
<keyword evidence="1" id="KW-0596">Phosphopantetheine</keyword>
<evidence type="ECO:0000313" key="6">
    <source>
        <dbReference type="Proteomes" id="UP000663832"/>
    </source>
</evidence>
<comment type="caution">
    <text evidence="5">The sequence shown here is derived from an EMBL/GenBank/DDBJ whole genome shotgun (WGS) entry which is preliminary data.</text>
</comment>
<evidence type="ECO:0000256" key="1">
    <source>
        <dbReference type="ARBA" id="ARBA00022450"/>
    </source>
</evidence>
<accession>A0A815LK94</accession>
<dbReference type="InterPro" id="IPR014031">
    <property type="entry name" value="Ketoacyl_synth_C"/>
</dbReference>
<dbReference type="GO" id="GO:0006633">
    <property type="term" value="P:fatty acid biosynthetic process"/>
    <property type="evidence" value="ECO:0007669"/>
    <property type="project" value="TreeGrafter"/>
</dbReference>
<dbReference type="SUPFAM" id="SSF53901">
    <property type="entry name" value="Thiolase-like"/>
    <property type="match status" value="2"/>
</dbReference>
<dbReference type="OrthoDB" id="329835at2759"/>
<dbReference type="InterPro" id="IPR050091">
    <property type="entry name" value="PKS_NRPS_Biosynth_Enz"/>
</dbReference>
<dbReference type="InterPro" id="IPR020841">
    <property type="entry name" value="PKS_Beta-ketoAc_synthase_dom"/>
</dbReference>
<evidence type="ECO:0000259" key="3">
    <source>
        <dbReference type="SMART" id="SM00825"/>
    </source>
</evidence>
<dbReference type="SMART" id="SM00825">
    <property type="entry name" value="PKS_KS"/>
    <property type="match status" value="1"/>
</dbReference>
<feature type="domain" description="Ketosynthase family 3 (KS3)" evidence="3">
    <location>
        <begin position="11"/>
        <end position="271"/>
    </location>
</feature>
<dbReference type="Gene3D" id="3.40.366.10">
    <property type="entry name" value="Malonyl-Coenzyme A Acyl Carrier Protein, domain 2"/>
    <property type="match status" value="1"/>
</dbReference>
<dbReference type="Proteomes" id="UP000663832">
    <property type="component" value="Unassembled WGS sequence"/>
</dbReference>
<dbReference type="PANTHER" id="PTHR43775">
    <property type="entry name" value="FATTY ACID SYNTHASE"/>
    <property type="match status" value="1"/>
</dbReference>
<dbReference type="InterPro" id="IPR001227">
    <property type="entry name" value="Ac_transferase_dom_sf"/>
</dbReference>
<name>A0A815LK94_9BILA</name>
<organism evidence="5 6">
    <name type="scientific">Adineta steineri</name>
    <dbReference type="NCBI Taxonomy" id="433720"/>
    <lineage>
        <taxon>Eukaryota</taxon>
        <taxon>Metazoa</taxon>
        <taxon>Spiralia</taxon>
        <taxon>Gnathifera</taxon>
        <taxon>Rotifera</taxon>
        <taxon>Eurotatoria</taxon>
        <taxon>Bdelloidea</taxon>
        <taxon>Adinetida</taxon>
        <taxon>Adinetidae</taxon>
        <taxon>Adineta</taxon>
    </lineage>
</organism>
<keyword evidence="2" id="KW-0597">Phosphoprotein</keyword>
<evidence type="ECO:0000256" key="2">
    <source>
        <dbReference type="ARBA" id="ARBA00022553"/>
    </source>
</evidence>
<proteinExistence type="predicted"/>
<dbReference type="Gene3D" id="3.30.70.3290">
    <property type="match status" value="1"/>
</dbReference>
<gene>
    <name evidence="4" type="ORF">BJG266_LOCUS26572</name>
    <name evidence="5" type="ORF">QVE165_LOCUS37306</name>
</gene>
<dbReference type="InterPro" id="IPR016039">
    <property type="entry name" value="Thiolase-like"/>
</dbReference>
<dbReference type="Pfam" id="PF02801">
    <property type="entry name" value="Ketoacyl-synt_C"/>
    <property type="match status" value="1"/>
</dbReference>
<reference evidence="5" key="1">
    <citation type="submission" date="2021-02" db="EMBL/GenBank/DDBJ databases">
        <authorList>
            <person name="Nowell W R."/>
        </authorList>
    </citation>
    <scope>NUCLEOTIDE SEQUENCE</scope>
</reference>
<dbReference type="PANTHER" id="PTHR43775:SF37">
    <property type="entry name" value="SI:DKEY-61P9.11"/>
    <property type="match status" value="1"/>
</dbReference>
<sequence length="376" mass="41679">MTSSNTLLQPIAVIGIACEFAGDIHSANDLSYTLKESQDVGSATTIDRFDLKSFTPHMLNMDNNGQLHQKLLPADAEPANIDPCHRSLILKFVDLLDGAEYSVGKMSESFLQHSFIGAQSPGGRSRSFSVDANSYAKDDGLGLLLLKQLSDAERDGDPIEANCLDRFFNRSNLDPPLLLDLIKSNLGHTEGAAGVISLIKVAMCMYHRGNTTNMQFTSLNPKTDAQKYNLHILQTFAPFPTLPNNEKIAIGINSFETVGSTTHSIIEEYQPINKTSIENGHIDDGNHIKSKQYFIFIFSNHNDDQAFLQRISQQLLLKRTISYQHSAIFVLLNRQQSQEQINVFLTEQASPGLSIISRPTKSLAQKICFVFSGQSR</sequence>
<dbReference type="EMBL" id="CAJNOI010000224">
    <property type="protein sequence ID" value="CAF1195229.1"/>
    <property type="molecule type" value="Genomic_DNA"/>
</dbReference>
<dbReference type="AlphaFoldDB" id="A0A815LK94"/>
<dbReference type="EMBL" id="CAJNOM010000385">
    <property type="protein sequence ID" value="CAF1408434.1"/>
    <property type="molecule type" value="Genomic_DNA"/>
</dbReference>